<evidence type="ECO:0000259" key="4">
    <source>
        <dbReference type="SMART" id="SM00646"/>
    </source>
</evidence>
<evidence type="ECO:0000313" key="6">
    <source>
        <dbReference type="Proteomes" id="UP000002208"/>
    </source>
</evidence>
<feature type="chain" id="PRO_5002905892" evidence="3">
    <location>
        <begin position="27"/>
        <end position="637"/>
    </location>
</feature>
<dbReference type="InterPro" id="IPR002508">
    <property type="entry name" value="MurNAc-LAA_cat"/>
</dbReference>
<proteinExistence type="predicted"/>
<dbReference type="Gene3D" id="2.60.40.10">
    <property type="entry name" value="Immunoglobulins"/>
    <property type="match status" value="1"/>
</dbReference>
<dbReference type="eggNOG" id="COG0860">
    <property type="taxonomic scope" value="Bacteria"/>
</dbReference>
<dbReference type="SMART" id="SM00646">
    <property type="entry name" value="Ami_3"/>
    <property type="match status" value="1"/>
</dbReference>
<evidence type="ECO:0000256" key="3">
    <source>
        <dbReference type="SAM" id="SignalP"/>
    </source>
</evidence>
<dbReference type="PaxDb" id="546414-Deide_09070"/>
<dbReference type="GO" id="GO:0030288">
    <property type="term" value="C:outer membrane-bounded periplasmic space"/>
    <property type="evidence" value="ECO:0007669"/>
    <property type="project" value="TreeGrafter"/>
</dbReference>
<evidence type="ECO:0000313" key="5">
    <source>
        <dbReference type="EMBL" id="ACO45785.1"/>
    </source>
</evidence>
<dbReference type="InterPro" id="IPR013783">
    <property type="entry name" value="Ig-like_fold"/>
</dbReference>
<dbReference type="CDD" id="cd02696">
    <property type="entry name" value="MurNAc-LAA"/>
    <property type="match status" value="1"/>
</dbReference>
<dbReference type="Proteomes" id="UP000002208">
    <property type="component" value="Chromosome"/>
</dbReference>
<protein>
    <submittedName>
        <fullName evidence="5">Putative N-acetylmuramoyl-L-alanine amidase, Cell wall hydrolase/Autolysin</fullName>
    </submittedName>
</protein>
<keyword evidence="1 5" id="KW-0378">Hydrolase</keyword>
<dbReference type="EMBL" id="CP001114">
    <property type="protein sequence ID" value="ACO45785.1"/>
    <property type="molecule type" value="Genomic_DNA"/>
</dbReference>
<feature type="compositionally biased region" description="Gly residues" evidence="2">
    <location>
        <begin position="459"/>
        <end position="469"/>
    </location>
</feature>
<gene>
    <name evidence="5" type="ordered locus">Deide_09070</name>
</gene>
<dbReference type="SUPFAM" id="SSF53187">
    <property type="entry name" value="Zn-dependent exopeptidases"/>
    <property type="match status" value="1"/>
</dbReference>
<dbReference type="GO" id="GO:0009253">
    <property type="term" value="P:peptidoglycan catabolic process"/>
    <property type="evidence" value="ECO:0007669"/>
    <property type="project" value="InterPro"/>
</dbReference>
<feature type="region of interest" description="Disordered" evidence="2">
    <location>
        <begin position="453"/>
        <end position="472"/>
    </location>
</feature>
<reference evidence="5 6" key="1">
    <citation type="journal article" date="2009" name="PLoS Genet.">
        <title>Alliance of proteomics and genomics to unravel the specificities of Sahara bacterium Deinococcus deserti.</title>
        <authorList>
            <person name="de Groot A."/>
            <person name="Dulermo R."/>
            <person name="Ortet P."/>
            <person name="Blanchard L."/>
            <person name="Guerin P."/>
            <person name="Fernandez B."/>
            <person name="Vacherie B."/>
            <person name="Dossat C."/>
            <person name="Jolivet E."/>
            <person name="Siguier P."/>
            <person name="Chandler M."/>
            <person name="Barakat M."/>
            <person name="Dedieu A."/>
            <person name="Barbe V."/>
            <person name="Heulin T."/>
            <person name="Sommer S."/>
            <person name="Achouak W."/>
            <person name="Armengaud J."/>
        </authorList>
    </citation>
    <scope>NUCLEOTIDE SEQUENCE [LARGE SCALE GENOMIC DNA]</scope>
    <source>
        <strain evidence="6">DSM 17065 / CIP 109153 / LMG 22923 / VCD115</strain>
    </source>
</reference>
<dbReference type="Pfam" id="PF01520">
    <property type="entry name" value="Amidase_3"/>
    <property type="match status" value="1"/>
</dbReference>
<dbReference type="STRING" id="546414.Deide_09070"/>
<dbReference type="InterPro" id="IPR050695">
    <property type="entry name" value="N-acetylmuramoyl_amidase_3"/>
</dbReference>
<dbReference type="KEGG" id="ddr:Deide_09070"/>
<accession>C1D1R1</accession>
<organism evidence="5 6">
    <name type="scientific">Deinococcus deserti (strain DSM 17065 / CIP 109153 / LMG 22923 / VCD115)</name>
    <dbReference type="NCBI Taxonomy" id="546414"/>
    <lineage>
        <taxon>Bacteria</taxon>
        <taxon>Thermotogati</taxon>
        <taxon>Deinococcota</taxon>
        <taxon>Deinococci</taxon>
        <taxon>Deinococcales</taxon>
        <taxon>Deinococcaceae</taxon>
        <taxon>Deinococcus</taxon>
    </lineage>
</organism>
<dbReference type="OrthoDB" id="53128at2"/>
<keyword evidence="3" id="KW-0732">Signal</keyword>
<dbReference type="AlphaFoldDB" id="C1D1R1"/>
<dbReference type="PANTHER" id="PTHR30404">
    <property type="entry name" value="N-ACETYLMURAMOYL-L-ALANINE AMIDASE"/>
    <property type="match status" value="1"/>
</dbReference>
<dbReference type="PANTHER" id="PTHR30404:SF0">
    <property type="entry name" value="N-ACETYLMURAMOYL-L-ALANINE AMIDASE AMIC"/>
    <property type="match status" value="1"/>
</dbReference>
<evidence type="ECO:0000256" key="2">
    <source>
        <dbReference type="SAM" id="MobiDB-lite"/>
    </source>
</evidence>
<feature type="signal peptide" evidence="3">
    <location>
        <begin position="1"/>
        <end position="26"/>
    </location>
</feature>
<sequence>MRHHHHLALLSLLGALGTLPASPARAQSASDIFVSYPESGHRVAHSHVILQGSVTPGATLTVSGQAVPVGPDGLFMAWWPLRPGTNDLRLVSRSGSKTATRTLRVVRTVPRVLPASPTAIDRETLTPREAVEFWDLAGDSPAERTVKVGFVGSPGGRATFRINGGAAVPMREGTAGAYSGTFVLPVQALLKDAPVTVSLTGRDGRTVTATAAGRISGATGETRLGVQNPGSVHGLALNEATTLLTDLAGAPLLYPRDDMAFTLVGRQGRDYRVRLAPGVPALVTQTQVQVSPGPLAVGAGGAIQLEALRSPVGEGASVPALFSPPPLQISPAVPVPAVMTAPVMTRAPRPDLTLRLPLGGARLPFTVTQDSPQRLVLTLYGPLATPLTAPQETDPLLGSVEVRPLALEVTRVVVNLTTPQLWGFHAGYDGNDLQLTVRRPPALNPARPLEGRTITLDPGHGGTQGGGAGSLRTPEKGLVLPITLRAAELLRAQGATVHLTRTADVTVSLYDRGLTAEATGSDLLVSVHANALPDGRDPRGVRGPEVYFTHPQAQPLAASLLAALRAGLPEIGPGAGLKPGANLALTRPSAQISVLVELAYLTDAGNLRALHNPEARERFAQAIAGGVTAFYTGQARR</sequence>
<dbReference type="GO" id="GO:0008745">
    <property type="term" value="F:N-acetylmuramoyl-L-alanine amidase activity"/>
    <property type="evidence" value="ECO:0007669"/>
    <property type="project" value="InterPro"/>
</dbReference>
<name>C1D1R1_DEIDV</name>
<keyword evidence="6" id="KW-1185">Reference proteome</keyword>
<feature type="domain" description="MurNAc-LAA" evidence="4">
    <location>
        <begin position="513"/>
        <end position="628"/>
    </location>
</feature>
<dbReference type="Gene3D" id="3.40.630.40">
    <property type="entry name" value="Zn-dependent exopeptidases"/>
    <property type="match status" value="1"/>
</dbReference>
<dbReference type="HOGENOM" id="CLU_031959_0_0_0"/>
<evidence type="ECO:0000256" key="1">
    <source>
        <dbReference type="ARBA" id="ARBA00022801"/>
    </source>
</evidence>